<dbReference type="InterPro" id="IPR038764">
    <property type="entry name" value="GNAT_N_AcTrfase_prd"/>
</dbReference>
<dbReference type="Pfam" id="PF00583">
    <property type="entry name" value="Acetyltransf_1"/>
    <property type="match status" value="1"/>
</dbReference>
<comment type="caution">
    <text evidence="2">The sequence shown here is derived from an EMBL/GenBank/DDBJ whole genome shotgun (WGS) entry which is preliminary data.</text>
</comment>
<keyword evidence="2" id="KW-0808">Transferase</keyword>
<dbReference type="OrthoDB" id="9797990at2"/>
<evidence type="ECO:0000313" key="2">
    <source>
        <dbReference type="EMBL" id="RMI47297.1"/>
    </source>
</evidence>
<dbReference type="PROSITE" id="PS51186">
    <property type="entry name" value="GNAT"/>
    <property type="match status" value="1"/>
</dbReference>
<reference evidence="2 3" key="1">
    <citation type="submission" date="2018-10" db="EMBL/GenBank/DDBJ databases">
        <title>Isolation from soil.</title>
        <authorList>
            <person name="Hu J."/>
        </authorList>
    </citation>
    <scope>NUCLEOTIDE SEQUENCE [LARGE SCALE GENOMIC DNA]</scope>
    <source>
        <strain evidence="2 3">NEAU-Ht49</strain>
    </source>
</reference>
<dbReference type="SUPFAM" id="SSF55729">
    <property type="entry name" value="Acyl-CoA N-acyltransferases (Nat)"/>
    <property type="match status" value="1"/>
</dbReference>
<organism evidence="2 3">
    <name type="scientific">Actinomadura harenae</name>
    <dbReference type="NCBI Taxonomy" id="2483351"/>
    <lineage>
        <taxon>Bacteria</taxon>
        <taxon>Bacillati</taxon>
        <taxon>Actinomycetota</taxon>
        <taxon>Actinomycetes</taxon>
        <taxon>Streptosporangiales</taxon>
        <taxon>Thermomonosporaceae</taxon>
        <taxon>Actinomadura</taxon>
    </lineage>
</organism>
<evidence type="ECO:0000259" key="1">
    <source>
        <dbReference type="PROSITE" id="PS51186"/>
    </source>
</evidence>
<gene>
    <name evidence="2" type="ORF">EBO15_03685</name>
</gene>
<dbReference type="CDD" id="cd04301">
    <property type="entry name" value="NAT_SF"/>
    <property type="match status" value="1"/>
</dbReference>
<dbReference type="InterPro" id="IPR000182">
    <property type="entry name" value="GNAT_dom"/>
</dbReference>
<dbReference type="EMBL" id="RFFG01000004">
    <property type="protein sequence ID" value="RMI47297.1"/>
    <property type="molecule type" value="Genomic_DNA"/>
</dbReference>
<dbReference type="AlphaFoldDB" id="A0A3M2MCI1"/>
<dbReference type="InterPro" id="IPR016181">
    <property type="entry name" value="Acyl_CoA_acyltransferase"/>
</dbReference>
<evidence type="ECO:0000313" key="3">
    <source>
        <dbReference type="Proteomes" id="UP000282674"/>
    </source>
</evidence>
<protein>
    <submittedName>
        <fullName evidence="2">GNAT family N-acetyltransferase</fullName>
    </submittedName>
</protein>
<dbReference type="Gene3D" id="3.40.630.30">
    <property type="match status" value="1"/>
</dbReference>
<keyword evidence="3" id="KW-1185">Reference proteome</keyword>
<dbReference type="GO" id="GO:0016747">
    <property type="term" value="F:acyltransferase activity, transferring groups other than amino-acyl groups"/>
    <property type="evidence" value="ECO:0007669"/>
    <property type="project" value="InterPro"/>
</dbReference>
<proteinExistence type="predicted"/>
<sequence>MRPSGTIPGVTEVDIRLLEEVGDLEAVRRLYERIWRTGATGSPVTADFLRALAKAGGYVSGAWEDGALVGACFGFFAPPAREALHSHIAGVLAEAQGRNIGFALKVHQRAWALERGAREIWWTFDPLIRRNAHFNLVKLGAGATEYLPDFYGPMDDDVNRTDPTDRLFVRWRLASPDVEAACAGTPRTATASGEALLAKGPDHGPRAGRTSAKVVTVAIPDDIEALRERDPALASAWRMAVRDVLGGLLDDGGTVIGFDRAAGYLVERA</sequence>
<dbReference type="PANTHER" id="PTHR41700:SF1">
    <property type="entry name" value="N-ACETYLTRANSFERASE DOMAIN-CONTAINING PROTEIN"/>
    <property type="match status" value="1"/>
</dbReference>
<dbReference type="Proteomes" id="UP000282674">
    <property type="component" value="Unassembled WGS sequence"/>
</dbReference>
<accession>A0A3M2MCI1</accession>
<feature type="domain" description="N-acetyltransferase" evidence="1">
    <location>
        <begin position="13"/>
        <end position="159"/>
    </location>
</feature>
<dbReference type="PANTHER" id="PTHR41700">
    <property type="entry name" value="GCN5-RELATED N-ACETYLTRANSFERASE"/>
    <property type="match status" value="1"/>
</dbReference>
<name>A0A3M2MCI1_9ACTN</name>